<dbReference type="Proteomes" id="UP000077202">
    <property type="component" value="Unassembled WGS sequence"/>
</dbReference>
<comment type="caution">
    <text evidence="10">The sequence shown here is derived from an EMBL/GenBank/DDBJ whole genome shotgun (WGS) entry which is preliminary data.</text>
</comment>
<evidence type="ECO:0000313" key="11">
    <source>
        <dbReference type="Proteomes" id="UP000077202"/>
    </source>
</evidence>
<name>A0A176W5B3_MARPO</name>
<evidence type="ECO:0000256" key="1">
    <source>
        <dbReference type="ARBA" id="ARBA00006008"/>
    </source>
</evidence>
<keyword evidence="3" id="KW-0479">Metal-binding</keyword>
<dbReference type="GO" id="GO:0008237">
    <property type="term" value="F:metallopeptidase activity"/>
    <property type="evidence" value="ECO:0007669"/>
    <property type="project" value="UniProtKB-KW"/>
</dbReference>
<dbReference type="SUPFAM" id="SSF102712">
    <property type="entry name" value="JAB1/MPN domain"/>
    <property type="match status" value="1"/>
</dbReference>
<dbReference type="EMBL" id="LVLJ01001764">
    <property type="protein sequence ID" value="OAE28199.1"/>
    <property type="molecule type" value="Genomic_DNA"/>
</dbReference>
<keyword evidence="7" id="KW-0482">Metalloprotease</keyword>
<comment type="similarity">
    <text evidence="1">Belongs to the peptidase M67A family. CSN5 subfamily.</text>
</comment>
<evidence type="ECO:0000256" key="3">
    <source>
        <dbReference type="ARBA" id="ARBA00022723"/>
    </source>
</evidence>
<keyword evidence="5" id="KW-0378">Hydrolase</keyword>
<protein>
    <recommendedName>
        <fullName evidence="9">MPN domain-containing protein</fullName>
    </recommendedName>
</protein>
<sequence>MEASSSATVARQTWELENNIQMESPAGAVADADAMYQYDEVAQAGIQQQKPWVDVPHYFKNVKISALALLKMVVHARSGGTIEVMGLMQGKTDGDTIIIMDAFALPVEGTETRVNAQADAYEYMVQYAQTNKQPCTLLVLAVQFYFVGGPQVGRLENVVGWYHSHPGYGCWLSGIDVSTQMLNQQYQEPFLAVVIDPTRTVSAGKVEIGAFRTYPMDYKPPDEPPSEYQTIPLNKIEDFGVHYKQYYSLDITYFKSTLDSHLLDLLWNKYWVNTLSSSPLLGNRDYVAGQVSDLAEKLEQAETQLAHSGRIGGFFMPPQRKKEEESQLAKITRDSSKITVEQVHGLMSQVIKDILFNSVTSGNSSAPVTSDSSGPEPMVEA</sequence>
<dbReference type="InterPro" id="IPR037518">
    <property type="entry name" value="MPN"/>
</dbReference>
<dbReference type="Pfam" id="PF01398">
    <property type="entry name" value="JAB"/>
    <property type="match status" value="1"/>
</dbReference>
<organism evidence="10 11">
    <name type="scientific">Marchantia polymorpha subsp. ruderalis</name>
    <dbReference type="NCBI Taxonomy" id="1480154"/>
    <lineage>
        <taxon>Eukaryota</taxon>
        <taxon>Viridiplantae</taxon>
        <taxon>Streptophyta</taxon>
        <taxon>Embryophyta</taxon>
        <taxon>Marchantiophyta</taxon>
        <taxon>Marchantiopsida</taxon>
        <taxon>Marchantiidae</taxon>
        <taxon>Marchantiales</taxon>
        <taxon>Marchantiaceae</taxon>
        <taxon>Marchantia</taxon>
    </lineage>
</organism>
<dbReference type="PANTHER" id="PTHR10410">
    <property type="entry name" value="EUKARYOTIC TRANSLATION INITIATION FACTOR 3 -RELATED"/>
    <property type="match status" value="1"/>
</dbReference>
<dbReference type="SMART" id="SM00232">
    <property type="entry name" value="JAB_MPN"/>
    <property type="match status" value="1"/>
</dbReference>
<dbReference type="CDD" id="cd08069">
    <property type="entry name" value="MPN_RPN11_CSN5"/>
    <property type="match status" value="1"/>
</dbReference>
<feature type="domain" description="MPN" evidence="9">
    <location>
        <begin position="62"/>
        <end position="217"/>
    </location>
</feature>
<keyword evidence="2" id="KW-0645">Protease</keyword>
<keyword evidence="4" id="KW-0736">Signalosome</keyword>
<dbReference type="InterPro" id="IPR040961">
    <property type="entry name" value="CSN5_C"/>
</dbReference>
<evidence type="ECO:0000256" key="4">
    <source>
        <dbReference type="ARBA" id="ARBA00022790"/>
    </source>
</evidence>
<evidence type="ECO:0000259" key="9">
    <source>
        <dbReference type="PROSITE" id="PS50249"/>
    </source>
</evidence>
<evidence type="ECO:0000313" key="10">
    <source>
        <dbReference type="EMBL" id="OAE28199.1"/>
    </source>
</evidence>
<dbReference type="GO" id="GO:0006508">
    <property type="term" value="P:proteolysis"/>
    <property type="evidence" value="ECO:0007669"/>
    <property type="project" value="UniProtKB-KW"/>
</dbReference>
<evidence type="ECO:0000256" key="6">
    <source>
        <dbReference type="ARBA" id="ARBA00022833"/>
    </source>
</evidence>
<dbReference type="GO" id="GO:0046872">
    <property type="term" value="F:metal ion binding"/>
    <property type="evidence" value="ECO:0007669"/>
    <property type="project" value="UniProtKB-KW"/>
</dbReference>
<gene>
    <name evidence="10" type="ORF">AXG93_2515s1370</name>
</gene>
<dbReference type="PROSITE" id="PS50249">
    <property type="entry name" value="MPN"/>
    <property type="match status" value="1"/>
</dbReference>
<keyword evidence="11" id="KW-1185">Reference proteome</keyword>
<dbReference type="GO" id="GO:0008180">
    <property type="term" value="C:COP9 signalosome"/>
    <property type="evidence" value="ECO:0007669"/>
    <property type="project" value="UniProtKB-KW"/>
</dbReference>
<feature type="region of interest" description="Disordered" evidence="8">
    <location>
        <begin position="359"/>
        <end position="381"/>
    </location>
</feature>
<dbReference type="Pfam" id="PF18323">
    <property type="entry name" value="CSN5_C"/>
    <property type="match status" value="1"/>
</dbReference>
<proteinExistence type="inferred from homology"/>
<dbReference type="Gene3D" id="3.40.140.10">
    <property type="entry name" value="Cytidine Deaminase, domain 2"/>
    <property type="match status" value="1"/>
</dbReference>
<accession>A0A176W5B3</accession>
<dbReference type="InterPro" id="IPR050242">
    <property type="entry name" value="JAMM_MPN+_peptidase_M67A"/>
</dbReference>
<evidence type="ECO:0000256" key="2">
    <source>
        <dbReference type="ARBA" id="ARBA00022670"/>
    </source>
</evidence>
<dbReference type="InterPro" id="IPR000555">
    <property type="entry name" value="JAMM/MPN+_dom"/>
</dbReference>
<evidence type="ECO:0000256" key="8">
    <source>
        <dbReference type="SAM" id="MobiDB-lite"/>
    </source>
</evidence>
<feature type="compositionally biased region" description="Polar residues" evidence="8">
    <location>
        <begin position="359"/>
        <end position="373"/>
    </location>
</feature>
<evidence type="ECO:0000256" key="5">
    <source>
        <dbReference type="ARBA" id="ARBA00022801"/>
    </source>
</evidence>
<reference evidence="10" key="1">
    <citation type="submission" date="2016-03" db="EMBL/GenBank/DDBJ databases">
        <title>Mechanisms controlling the formation of the plant cell surface in tip-growing cells are functionally conserved among land plants.</title>
        <authorList>
            <person name="Honkanen S."/>
            <person name="Jones V.A."/>
            <person name="Morieri G."/>
            <person name="Champion C."/>
            <person name="Hetherington A.J."/>
            <person name="Kelly S."/>
            <person name="Saint-Marcoux D."/>
            <person name="Proust H."/>
            <person name="Prescott H."/>
            <person name="Dolan L."/>
        </authorList>
    </citation>
    <scope>NUCLEOTIDE SEQUENCE [LARGE SCALE GENOMIC DNA]</scope>
    <source>
        <tissue evidence="10">Whole gametophyte</tissue>
    </source>
</reference>
<dbReference type="AlphaFoldDB" id="A0A176W5B3"/>
<evidence type="ECO:0000256" key="7">
    <source>
        <dbReference type="ARBA" id="ARBA00023049"/>
    </source>
</evidence>
<dbReference type="FunFam" id="3.40.140.10:FF:000003">
    <property type="entry name" value="COP9 signalosome complex subunit 5"/>
    <property type="match status" value="1"/>
</dbReference>
<keyword evidence="6" id="KW-0862">Zinc</keyword>